<evidence type="ECO:0000313" key="1">
    <source>
        <dbReference type="EMBL" id="CAK0901144.1"/>
    </source>
</evidence>
<proteinExistence type="predicted"/>
<feature type="non-terminal residue" evidence="1">
    <location>
        <position position="1"/>
    </location>
</feature>
<evidence type="ECO:0000313" key="2">
    <source>
        <dbReference type="Proteomes" id="UP001189429"/>
    </source>
</evidence>
<reference evidence="1" key="1">
    <citation type="submission" date="2023-10" db="EMBL/GenBank/DDBJ databases">
        <authorList>
            <person name="Chen Y."/>
            <person name="Shah S."/>
            <person name="Dougan E. K."/>
            <person name="Thang M."/>
            <person name="Chan C."/>
        </authorList>
    </citation>
    <scope>NUCLEOTIDE SEQUENCE [LARGE SCALE GENOMIC DNA]</scope>
</reference>
<keyword evidence="2" id="KW-1185">Reference proteome</keyword>
<name>A0ABN9XSD3_9DINO</name>
<sequence length="76" mass="7617">GDSDVRGAGVAAARVVGRAGAGSAGPRRGVCLASGRKVIAEQSRVQADLAGAIPRVALVERQAVDAEKHAARDQSV</sequence>
<dbReference type="EMBL" id="CAUYUJ010020891">
    <property type="protein sequence ID" value="CAK0901144.1"/>
    <property type="molecule type" value="Genomic_DNA"/>
</dbReference>
<gene>
    <name evidence="1" type="ORF">PCOR1329_LOCUS78212</name>
</gene>
<organism evidence="1 2">
    <name type="scientific">Prorocentrum cordatum</name>
    <dbReference type="NCBI Taxonomy" id="2364126"/>
    <lineage>
        <taxon>Eukaryota</taxon>
        <taxon>Sar</taxon>
        <taxon>Alveolata</taxon>
        <taxon>Dinophyceae</taxon>
        <taxon>Prorocentrales</taxon>
        <taxon>Prorocentraceae</taxon>
        <taxon>Prorocentrum</taxon>
    </lineage>
</organism>
<dbReference type="Proteomes" id="UP001189429">
    <property type="component" value="Unassembled WGS sequence"/>
</dbReference>
<comment type="caution">
    <text evidence="1">The sequence shown here is derived from an EMBL/GenBank/DDBJ whole genome shotgun (WGS) entry which is preliminary data.</text>
</comment>
<accession>A0ABN9XSD3</accession>
<protein>
    <submittedName>
        <fullName evidence="1">Uncharacterized protein</fullName>
    </submittedName>
</protein>